<dbReference type="PANTHER" id="PTHR33156:SF37">
    <property type="entry name" value="PROTEIN NUCLEAR FUSION DEFECTIVE 6, CHLOROPLASTIC_MITOCHONDRIAL"/>
    <property type="match status" value="1"/>
</dbReference>
<accession>A0A2I0WI03</accession>
<protein>
    <submittedName>
        <fullName evidence="1">Uncharacterized protein</fullName>
    </submittedName>
</protein>
<dbReference type="PANTHER" id="PTHR33156">
    <property type="entry name" value="OS02G0230000 PROTEIN"/>
    <property type="match status" value="1"/>
</dbReference>
<keyword evidence="2" id="KW-1185">Reference proteome</keyword>
<sequence>MASIYRSAAVTTARSVTFRSMAVLSKPSSSRLITPAFSRPLSSAIGCLESLRPLHTAVAAARLISNIAVDSSCWSWLSQEYVERNPQRVLDISYGLILFVRALLDGMNLYGRSRYPPGMFDILDIVCQSDAR</sequence>
<evidence type="ECO:0000313" key="1">
    <source>
        <dbReference type="EMBL" id="PKU75289.1"/>
    </source>
</evidence>
<gene>
    <name evidence="1" type="ORF">MA16_Dca019335</name>
</gene>
<proteinExistence type="predicted"/>
<dbReference type="InterPro" id="IPR043459">
    <property type="entry name" value="NFD6/NOXY2-like"/>
</dbReference>
<reference evidence="1 2" key="1">
    <citation type="journal article" date="2016" name="Sci. Rep.">
        <title>The Dendrobium catenatum Lindl. genome sequence provides insights into polysaccharide synthase, floral development and adaptive evolution.</title>
        <authorList>
            <person name="Zhang G.Q."/>
            <person name="Xu Q."/>
            <person name="Bian C."/>
            <person name="Tsai W.C."/>
            <person name="Yeh C.M."/>
            <person name="Liu K.W."/>
            <person name="Yoshida K."/>
            <person name="Zhang L.S."/>
            <person name="Chang S.B."/>
            <person name="Chen F."/>
            <person name="Shi Y."/>
            <person name="Su Y.Y."/>
            <person name="Zhang Y.Q."/>
            <person name="Chen L.J."/>
            <person name="Yin Y."/>
            <person name="Lin M."/>
            <person name="Huang H."/>
            <person name="Deng H."/>
            <person name="Wang Z.W."/>
            <person name="Zhu S.L."/>
            <person name="Zhao X."/>
            <person name="Deng C."/>
            <person name="Niu S.C."/>
            <person name="Huang J."/>
            <person name="Wang M."/>
            <person name="Liu G.H."/>
            <person name="Yang H.J."/>
            <person name="Xiao X.J."/>
            <person name="Hsiao Y.Y."/>
            <person name="Wu W.L."/>
            <person name="Chen Y.Y."/>
            <person name="Mitsuda N."/>
            <person name="Ohme-Takagi M."/>
            <person name="Luo Y.B."/>
            <person name="Van de Peer Y."/>
            <person name="Liu Z.J."/>
        </authorList>
    </citation>
    <scope>NUCLEOTIDE SEQUENCE [LARGE SCALE GENOMIC DNA]</scope>
    <source>
        <tissue evidence="1">The whole plant</tissue>
    </source>
</reference>
<evidence type="ECO:0000313" key="2">
    <source>
        <dbReference type="Proteomes" id="UP000233837"/>
    </source>
</evidence>
<organism evidence="1 2">
    <name type="scientific">Dendrobium catenatum</name>
    <dbReference type="NCBI Taxonomy" id="906689"/>
    <lineage>
        <taxon>Eukaryota</taxon>
        <taxon>Viridiplantae</taxon>
        <taxon>Streptophyta</taxon>
        <taxon>Embryophyta</taxon>
        <taxon>Tracheophyta</taxon>
        <taxon>Spermatophyta</taxon>
        <taxon>Magnoliopsida</taxon>
        <taxon>Liliopsida</taxon>
        <taxon>Asparagales</taxon>
        <taxon>Orchidaceae</taxon>
        <taxon>Epidendroideae</taxon>
        <taxon>Malaxideae</taxon>
        <taxon>Dendrobiinae</taxon>
        <taxon>Dendrobium</taxon>
    </lineage>
</organism>
<dbReference type="AlphaFoldDB" id="A0A2I0WI03"/>
<reference evidence="1 2" key="2">
    <citation type="journal article" date="2017" name="Nature">
        <title>The Apostasia genome and the evolution of orchids.</title>
        <authorList>
            <person name="Zhang G.Q."/>
            <person name="Liu K.W."/>
            <person name="Li Z."/>
            <person name="Lohaus R."/>
            <person name="Hsiao Y.Y."/>
            <person name="Niu S.C."/>
            <person name="Wang J.Y."/>
            <person name="Lin Y.C."/>
            <person name="Xu Q."/>
            <person name="Chen L.J."/>
            <person name="Yoshida K."/>
            <person name="Fujiwara S."/>
            <person name="Wang Z.W."/>
            <person name="Zhang Y.Q."/>
            <person name="Mitsuda N."/>
            <person name="Wang M."/>
            <person name="Liu G.H."/>
            <person name="Pecoraro L."/>
            <person name="Huang H.X."/>
            <person name="Xiao X.J."/>
            <person name="Lin M."/>
            <person name="Wu X.Y."/>
            <person name="Wu W.L."/>
            <person name="Chen Y.Y."/>
            <person name="Chang S.B."/>
            <person name="Sakamoto S."/>
            <person name="Ohme-Takagi M."/>
            <person name="Yagi M."/>
            <person name="Zeng S.J."/>
            <person name="Shen C.Y."/>
            <person name="Yeh C.M."/>
            <person name="Luo Y.B."/>
            <person name="Tsai W.C."/>
            <person name="Van de Peer Y."/>
            <person name="Liu Z.J."/>
        </authorList>
    </citation>
    <scope>NUCLEOTIDE SEQUENCE [LARGE SCALE GENOMIC DNA]</scope>
    <source>
        <tissue evidence="1">The whole plant</tissue>
    </source>
</reference>
<name>A0A2I0WI03_9ASPA</name>
<dbReference type="Proteomes" id="UP000233837">
    <property type="component" value="Unassembled WGS sequence"/>
</dbReference>
<dbReference type="EMBL" id="KZ502621">
    <property type="protein sequence ID" value="PKU75289.1"/>
    <property type="molecule type" value="Genomic_DNA"/>
</dbReference>